<feature type="region of interest" description="Disordered" evidence="1">
    <location>
        <begin position="107"/>
        <end position="146"/>
    </location>
</feature>
<evidence type="ECO:0000313" key="3">
    <source>
        <dbReference type="Proteomes" id="UP001180845"/>
    </source>
</evidence>
<keyword evidence="3" id="KW-1185">Reference proteome</keyword>
<name>A0AAE4CNV5_9ACTN</name>
<protein>
    <submittedName>
        <fullName evidence="2">Uncharacterized protein</fullName>
    </submittedName>
</protein>
<dbReference type="AlphaFoldDB" id="A0AAE4CNV5"/>
<accession>A0AAE4CNV5</accession>
<comment type="caution">
    <text evidence="2">The sequence shown here is derived from an EMBL/GenBank/DDBJ whole genome shotgun (WGS) entry which is preliminary data.</text>
</comment>
<evidence type="ECO:0000256" key="1">
    <source>
        <dbReference type="SAM" id="MobiDB-lite"/>
    </source>
</evidence>
<proteinExistence type="predicted"/>
<gene>
    <name evidence="2" type="ORF">JOF55_001244</name>
</gene>
<feature type="compositionally biased region" description="Basic residues" evidence="1">
    <location>
        <begin position="109"/>
        <end position="122"/>
    </location>
</feature>
<dbReference type="EMBL" id="JAVDXW010000001">
    <property type="protein sequence ID" value="MDR7301063.1"/>
    <property type="molecule type" value="Genomic_DNA"/>
</dbReference>
<evidence type="ECO:0000313" key="2">
    <source>
        <dbReference type="EMBL" id="MDR7301063.1"/>
    </source>
</evidence>
<reference evidence="2" key="1">
    <citation type="submission" date="2023-07" db="EMBL/GenBank/DDBJ databases">
        <title>Sequencing the genomes of 1000 actinobacteria strains.</title>
        <authorList>
            <person name="Klenk H.-P."/>
        </authorList>
    </citation>
    <scope>NUCLEOTIDE SEQUENCE</scope>
    <source>
        <strain evidence="2">DSM 45977</strain>
    </source>
</reference>
<dbReference type="Proteomes" id="UP001180845">
    <property type="component" value="Unassembled WGS sequence"/>
</dbReference>
<sequence length="203" mass="20916">MQVQGAVESADAFAGAVRRSADAAGRRPRPALDRLGLSRESCALPAARGRLPAEGSCRRGIRAGCDVSRLGEGSAGAVCEVKVGSGAGRSQPRTVLAILSAPGHGRVWSARRPHLSGRRRPRTTQQPERGAPCGRGGGVENTTPPPPIIRDVEIRSHNALVNVPRARNVLRPGTATALPKSPASACPSGGHPVTLCGESVLAT</sequence>
<organism evidence="2 3">
    <name type="scientific">Haloactinomyces albus</name>
    <dbReference type="NCBI Taxonomy" id="1352928"/>
    <lineage>
        <taxon>Bacteria</taxon>
        <taxon>Bacillati</taxon>
        <taxon>Actinomycetota</taxon>
        <taxon>Actinomycetes</taxon>
        <taxon>Actinopolysporales</taxon>
        <taxon>Actinopolysporaceae</taxon>
        <taxon>Haloactinomyces</taxon>
    </lineage>
</organism>